<accession>A0A540KJC7</accession>
<dbReference type="EMBL" id="VIEB01001198">
    <property type="protein sequence ID" value="TQD74297.1"/>
    <property type="molecule type" value="Genomic_DNA"/>
</dbReference>
<evidence type="ECO:0000256" key="2">
    <source>
        <dbReference type="ARBA" id="ARBA00005436"/>
    </source>
</evidence>
<keyword evidence="5" id="KW-0687">Ribonucleoprotein</keyword>
<dbReference type="AlphaFoldDB" id="A0A540KJC7"/>
<proteinExistence type="inferred from homology"/>
<dbReference type="Gene3D" id="1.10.10.1410">
    <property type="match status" value="1"/>
</dbReference>
<evidence type="ECO:0000256" key="5">
    <source>
        <dbReference type="ARBA" id="ARBA00023274"/>
    </source>
</evidence>
<gene>
    <name evidence="6" type="ORF">C1H46_040176</name>
</gene>
<evidence type="ECO:0000313" key="6">
    <source>
        <dbReference type="EMBL" id="TQD74297.1"/>
    </source>
</evidence>
<comment type="caution">
    <text evidence="6">The sequence shown here is derived from an EMBL/GenBank/DDBJ whole genome shotgun (WGS) entry which is preliminary data.</text>
</comment>
<dbReference type="InterPro" id="IPR038716">
    <property type="entry name" value="P1/P2_N_sf"/>
</dbReference>
<evidence type="ECO:0000256" key="1">
    <source>
        <dbReference type="ARBA" id="ARBA00003362"/>
    </source>
</evidence>
<dbReference type="STRING" id="106549.A0A540KJC7"/>
<dbReference type="InterPro" id="IPR044076">
    <property type="entry name" value="Ribosomal_P2"/>
</dbReference>
<protein>
    <submittedName>
        <fullName evidence="6">Uncharacterized protein</fullName>
    </submittedName>
</protein>
<sequence length="177" mass="20331">MVSLLKSLVDPRKNWFPRQHMKVVSQRLCHYGRLYDPYYDLDINKALSRLSREIVDARNQSRALSSRDEGGRCILIGCIGRQDHPYLRRSQGHPSVGAEADDDRIQLLLSEVKGNNITELIASGREKSPYQLVEVVQLQLMQLVMVVVLSLPLLQLRQKKEEKKIIISGEKKRKGKK</sequence>
<dbReference type="GO" id="GO:0002182">
    <property type="term" value="P:cytoplasmic translational elongation"/>
    <property type="evidence" value="ECO:0007669"/>
    <property type="project" value="InterPro"/>
</dbReference>
<comment type="similarity">
    <text evidence="2">Belongs to the eukaryotic ribosomal protein P1/P2 family.</text>
</comment>
<evidence type="ECO:0000256" key="3">
    <source>
        <dbReference type="ARBA" id="ARBA00011266"/>
    </source>
</evidence>
<evidence type="ECO:0000256" key="4">
    <source>
        <dbReference type="ARBA" id="ARBA00022980"/>
    </source>
</evidence>
<dbReference type="Proteomes" id="UP000315295">
    <property type="component" value="Unassembled WGS sequence"/>
</dbReference>
<keyword evidence="7" id="KW-1185">Reference proteome</keyword>
<comment type="function">
    <text evidence="1">Plays an important role in the elongation step of protein synthesis.</text>
</comment>
<reference evidence="6 7" key="1">
    <citation type="journal article" date="2019" name="G3 (Bethesda)">
        <title>Sequencing of a Wild Apple (Malus baccata) Genome Unravels the Differences Between Cultivated and Wild Apple Species Regarding Disease Resistance and Cold Tolerance.</title>
        <authorList>
            <person name="Chen X."/>
        </authorList>
    </citation>
    <scope>NUCLEOTIDE SEQUENCE [LARGE SCALE GENOMIC DNA]</scope>
    <source>
        <strain evidence="7">cv. Shandingzi</strain>
        <tissue evidence="6">Leaves</tissue>
    </source>
</reference>
<dbReference type="GO" id="GO:0022625">
    <property type="term" value="C:cytosolic large ribosomal subunit"/>
    <property type="evidence" value="ECO:0007669"/>
    <property type="project" value="InterPro"/>
</dbReference>
<keyword evidence="4" id="KW-0689">Ribosomal protein</keyword>
<organism evidence="6 7">
    <name type="scientific">Malus baccata</name>
    <name type="common">Siberian crab apple</name>
    <name type="synonym">Pyrus baccata</name>
    <dbReference type="NCBI Taxonomy" id="106549"/>
    <lineage>
        <taxon>Eukaryota</taxon>
        <taxon>Viridiplantae</taxon>
        <taxon>Streptophyta</taxon>
        <taxon>Embryophyta</taxon>
        <taxon>Tracheophyta</taxon>
        <taxon>Spermatophyta</taxon>
        <taxon>Magnoliopsida</taxon>
        <taxon>eudicotyledons</taxon>
        <taxon>Gunneridae</taxon>
        <taxon>Pentapetalae</taxon>
        <taxon>rosids</taxon>
        <taxon>fabids</taxon>
        <taxon>Rosales</taxon>
        <taxon>Rosaceae</taxon>
        <taxon>Amygdaloideae</taxon>
        <taxon>Maleae</taxon>
        <taxon>Malus</taxon>
    </lineage>
</organism>
<dbReference type="PANTHER" id="PTHR21141:SF5">
    <property type="entry name" value="LARGE RIBOSOMAL SUBUNIT PROTEIN P2"/>
    <property type="match status" value="1"/>
</dbReference>
<dbReference type="GO" id="GO:0003735">
    <property type="term" value="F:structural constituent of ribosome"/>
    <property type="evidence" value="ECO:0007669"/>
    <property type="project" value="InterPro"/>
</dbReference>
<comment type="subunit">
    <text evidence="3">P1 and P2 exist as dimers at the large ribosomal subunit.</text>
</comment>
<evidence type="ECO:0000313" key="7">
    <source>
        <dbReference type="Proteomes" id="UP000315295"/>
    </source>
</evidence>
<dbReference type="PANTHER" id="PTHR21141">
    <property type="entry name" value="60S ACIDIC RIBOSOMAL PROTEIN FAMILY MEMBER"/>
    <property type="match status" value="1"/>
</dbReference>
<name>A0A540KJC7_MALBA</name>